<accession>A0ABX8UGW2</accession>
<dbReference type="Proteomes" id="UP000826462">
    <property type="component" value="Chromosome 1"/>
</dbReference>
<keyword evidence="2" id="KW-1185">Reference proteome</keyword>
<sequence length="61" mass="6509">MASMTRCMCHLNDDMNVLFAPSAAGRLVEPAAASAMANVNASVTAQTLNRRKKPDFIEVLG</sequence>
<evidence type="ECO:0000313" key="2">
    <source>
        <dbReference type="Proteomes" id="UP000826462"/>
    </source>
</evidence>
<organism evidence="1 2">
    <name type="scientific">Paraburkholderia edwinii</name>
    <dbReference type="NCBI Taxonomy" id="2861782"/>
    <lineage>
        <taxon>Bacteria</taxon>
        <taxon>Pseudomonadati</taxon>
        <taxon>Pseudomonadota</taxon>
        <taxon>Betaproteobacteria</taxon>
        <taxon>Burkholderiales</taxon>
        <taxon>Burkholderiaceae</taxon>
        <taxon>Paraburkholderia</taxon>
    </lineage>
</organism>
<proteinExistence type="predicted"/>
<gene>
    <name evidence="1" type="ORF">KZJ38_17140</name>
</gene>
<protein>
    <submittedName>
        <fullName evidence="1">Uncharacterized protein</fullName>
    </submittedName>
</protein>
<dbReference type="EMBL" id="CP080095">
    <property type="protein sequence ID" value="QYD67999.1"/>
    <property type="molecule type" value="Genomic_DNA"/>
</dbReference>
<reference evidence="1 2" key="1">
    <citation type="submission" date="2021-07" db="EMBL/GenBank/DDBJ databases">
        <title>Paraburkholderia edwinii protects Aspergillus sp. from phenazines by acting as a toxin sponge.</title>
        <authorList>
            <person name="Dahlstrom K.M."/>
            <person name="Newman D.K."/>
        </authorList>
    </citation>
    <scope>NUCLEOTIDE SEQUENCE [LARGE SCALE GENOMIC DNA]</scope>
    <source>
        <strain evidence="1 2">Pe01</strain>
    </source>
</reference>
<evidence type="ECO:0000313" key="1">
    <source>
        <dbReference type="EMBL" id="QYD67999.1"/>
    </source>
</evidence>
<name>A0ABX8UGW2_9BURK</name>
<dbReference type="RefSeq" id="WP_219797392.1">
    <property type="nucleotide sequence ID" value="NZ_CP080095.1"/>
</dbReference>